<dbReference type="Proteomes" id="UP000821853">
    <property type="component" value="Unassembled WGS sequence"/>
</dbReference>
<reference evidence="1 2" key="1">
    <citation type="journal article" date="2020" name="Cell">
        <title>Large-Scale Comparative Analyses of Tick Genomes Elucidate Their Genetic Diversity and Vector Capacities.</title>
        <authorList>
            <consortium name="Tick Genome and Microbiome Consortium (TIGMIC)"/>
            <person name="Jia N."/>
            <person name="Wang J."/>
            <person name="Shi W."/>
            <person name="Du L."/>
            <person name="Sun Y."/>
            <person name="Zhan W."/>
            <person name="Jiang J.F."/>
            <person name="Wang Q."/>
            <person name="Zhang B."/>
            <person name="Ji P."/>
            <person name="Bell-Sakyi L."/>
            <person name="Cui X.M."/>
            <person name="Yuan T.T."/>
            <person name="Jiang B.G."/>
            <person name="Yang W.F."/>
            <person name="Lam T.T."/>
            <person name="Chang Q.C."/>
            <person name="Ding S.J."/>
            <person name="Wang X.J."/>
            <person name="Zhu J.G."/>
            <person name="Ruan X.D."/>
            <person name="Zhao L."/>
            <person name="Wei J.T."/>
            <person name="Ye R.Z."/>
            <person name="Que T.C."/>
            <person name="Du C.H."/>
            <person name="Zhou Y.H."/>
            <person name="Cheng J.X."/>
            <person name="Dai P.F."/>
            <person name="Guo W.B."/>
            <person name="Han X.H."/>
            <person name="Huang E.J."/>
            <person name="Li L.F."/>
            <person name="Wei W."/>
            <person name="Gao Y.C."/>
            <person name="Liu J.Z."/>
            <person name="Shao H.Z."/>
            <person name="Wang X."/>
            <person name="Wang C.C."/>
            <person name="Yang T.C."/>
            <person name="Huo Q.B."/>
            <person name="Li W."/>
            <person name="Chen H.Y."/>
            <person name="Chen S.E."/>
            <person name="Zhou L.G."/>
            <person name="Ni X.B."/>
            <person name="Tian J.H."/>
            <person name="Sheng Y."/>
            <person name="Liu T."/>
            <person name="Pan Y.S."/>
            <person name="Xia L.Y."/>
            <person name="Li J."/>
            <person name="Zhao F."/>
            <person name="Cao W.C."/>
        </authorList>
    </citation>
    <scope>NUCLEOTIDE SEQUENCE [LARGE SCALE GENOMIC DNA]</scope>
    <source>
        <strain evidence="1">HaeL-2018</strain>
    </source>
</reference>
<sequence>MSDEEQVGHLVKGIAEDAYHYLIPKQDLASAEDVNRHCRAFEAPKMRRIAPKFGRLANVTTVENLNSNLNPSEDIASLVRRFIREERAQHSVCRGSPCHHCPAPIRHVYHPCAFQESPEEPPMPWCEANQFSE</sequence>
<keyword evidence="2" id="KW-1185">Reference proteome</keyword>
<protein>
    <submittedName>
        <fullName evidence="1">Uncharacterized protein</fullName>
    </submittedName>
</protein>
<evidence type="ECO:0000313" key="2">
    <source>
        <dbReference type="Proteomes" id="UP000821853"/>
    </source>
</evidence>
<organism evidence="1 2">
    <name type="scientific">Haemaphysalis longicornis</name>
    <name type="common">Bush tick</name>
    <dbReference type="NCBI Taxonomy" id="44386"/>
    <lineage>
        <taxon>Eukaryota</taxon>
        <taxon>Metazoa</taxon>
        <taxon>Ecdysozoa</taxon>
        <taxon>Arthropoda</taxon>
        <taxon>Chelicerata</taxon>
        <taxon>Arachnida</taxon>
        <taxon>Acari</taxon>
        <taxon>Parasitiformes</taxon>
        <taxon>Ixodida</taxon>
        <taxon>Ixodoidea</taxon>
        <taxon>Ixodidae</taxon>
        <taxon>Haemaphysalinae</taxon>
        <taxon>Haemaphysalis</taxon>
    </lineage>
</organism>
<dbReference type="VEuPathDB" id="VectorBase:HLOH_040430"/>
<dbReference type="OrthoDB" id="6512026at2759"/>
<accession>A0A9J6GU98</accession>
<dbReference type="EMBL" id="JABSTR010000009">
    <property type="protein sequence ID" value="KAH9378739.1"/>
    <property type="molecule type" value="Genomic_DNA"/>
</dbReference>
<name>A0A9J6GU98_HAELO</name>
<evidence type="ECO:0000313" key="1">
    <source>
        <dbReference type="EMBL" id="KAH9378739.1"/>
    </source>
</evidence>
<proteinExistence type="predicted"/>
<gene>
    <name evidence="1" type="ORF">HPB48_014694</name>
</gene>
<dbReference type="AlphaFoldDB" id="A0A9J6GU98"/>
<comment type="caution">
    <text evidence="1">The sequence shown here is derived from an EMBL/GenBank/DDBJ whole genome shotgun (WGS) entry which is preliminary data.</text>
</comment>